<dbReference type="AlphaFoldDB" id="A0AAQ3NA13"/>
<protein>
    <recommendedName>
        <fullName evidence="2">PTM/DIR17-like Tudor domain-containing protein</fullName>
    </recommendedName>
</protein>
<accession>A0AAQ3NA13</accession>
<sequence length="247" mass="27287">MATVTDSNDSNPAPENPNKTLDPTLPDPVVVATEAADDTNTTEAADDTDARNAAEAKTSPPPESGNDAPLSEKEKCNSRVERFSERNFEMEGKGIKQESNSSAVGVYEVAGEPAIVINGVPDIIPSDCSIALRDGPRKFETNVASGLGEWFEGREVRKWFMGRYYSGRVTDYDKDSRWYRVHYEDGDSEDLDWQELEEVLLPLDVAVPLKSLAEAVVRRGKISAPKSFKNVDHSQNPYIKRKPSKGH</sequence>
<dbReference type="PANTHER" id="PTHR37384:SF1">
    <property type="entry name" value="OS01G0835600 PROTEIN"/>
    <property type="match status" value="1"/>
</dbReference>
<dbReference type="Proteomes" id="UP001374535">
    <property type="component" value="Chromosome 6"/>
</dbReference>
<feature type="compositionally biased region" description="Basic and acidic residues" evidence="1">
    <location>
        <begin position="70"/>
        <end position="84"/>
    </location>
</feature>
<dbReference type="Gene3D" id="2.30.30.140">
    <property type="match status" value="1"/>
</dbReference>
<feature type="compositionally biased region" description="Low complexity" evidence="1">
    <location>
        <begin position="32"/>
        <end position="43"/>
    </location>
</feature>
<evidence type="ECO:0000256" key="1">
    <source>
        <dbReference type="SAM" id="MobiDB-lite"/>
    </source>
</evidence>
<dbReference type="Pfam" id="PF21743">
    <property type="entry name" value="PTM_DIR17_Tudor"/>
    <property type="match status" value="1"/>
</dbReference>
<feature type="region of interest" description="Disordered" evidence="1">
    <location>
        <begin position="227"/>
        <end position="247"/>
    </location>
</feature>
<dbReference type="EMBL" id="CP144695">
    <property type="protein sequence ID" value="WVZ05031.1"/>
    <property type="molecule type" value="Genomic_DNA"/>
</dbReference>
<evidence type="ECO:0000259" key="2">
    <source>
        <dbReference type="Pfam" id="PF21743"/>
    </source>
</evidence>
<dbReference type="PANTHER" id="PTHR37384">
    <property type="entry name" value="OS01G0835600 PROTEIN"/>
    <property type="match status" value="1"/>
</dbReference>
<gene>
    <name evidence="3" type="ORF">V8G54_018377</name>
</gene>
<feature type="region of interest" description="Disordered" evidence="1">
    <location>
        <begin position="1"/>
        <end position="84"/>
    </location>
</feature>
<keyword evidence="4" id="KW-1185">Reference proteome</keyword>
<organism evidence="3 4">
    <name type="scientific">Vigna mungo</name>
    <name type="common">Black gram</name>
    <name type="synonym">Phaseolus mungo</name>
    <dbReference type="NCBI Taxonomy" id="3915"/>
    <lineage>
        <taxon>Eukaryota</taxon>
        <taxon>Viridiplantae</taxon>
        <taxon>Streptophyta</taxon>
        <taxon>Embryophyta</taxon>
        <taxon>Tracheophyta</taxon>
        <taxon>Spermatophyta</taxon>
        <taxon>Magnoliopsida</taxon>
        <taxon>eudicotyledons</taxon>
        <taxon>Gunneridae</taxon>
        <taxon>Pentapetalae</taxon>
        <taxon>rosids</taxon>
        <taxon>fabids</taxon>
        <taxon>Fabales</taxon>
        <taxon>Fabaceae</taxon>
        <taxon>Papilionoideae</taxon>
        <taxon>50 kb inversion clade</taxon>
        <taxon>NPAAA clade</taxon>
        <taxon>indigoferoid/millettioid clade</taxon>
        <taxon>Phaseoleae</taxon>
        <taxon>Vigna</taxon>
    </lineage>
</organism>
<dbReference type="InterPro" id="IPR047365">
    <property type="entry name" value="Tudor_AtPTM-like"/>
</dbReference>
<feature type="domain" description="PTM/DIR17-like Tudor" evidence="2">
    <location>
        <begin position="153"/>
        <end position="200"/>
    </location>
</feature>
<name>A0AAQ3NA13_VIGMU</name>
<proteinExistence type="predicted"/>
<feature type="compositionally biased region" description="Polar residues" evidence="1">
    <location>
        <begin position="1"/>
        <end position="21"/>
    </location>
</feature>
<evidence type="ECO:0000313" key="3">
    <source>
        <dbReference type="EMBL" id="WVZ05031.1"/>
    </source>
</evidence>
<evidence type="ECO:0000313" key="4">
    <source>
        <dbReference type="Proteomes" id="UP001374535"/>
    </source>
</evidence>
<reference evidence="3 4" key="1">
    <citation type="journal article" date="2023" name="Life. Sci Alliance">
        <title>Evolutionary insights into 3D genome organization and epigenetic landscape of Vigna mungo.</title>
        <authorList>
            <person name="Junaid A."/>
            <person name="Singh B."/>
            <person name="Bhatia S."/>
        </authorList>
    </citation>
    <scope>NUCLEOTIDE SEQUENCE [LARGE SCALE GENOMIC DNA]</scope>
    <source>
        <strain evidence="3">Urdbean</strain>
    </source>
</reference>
<dbReference type="CDD" id="cd20401">
    <property type="entry name" value="Tudor_AtPTM-like"/>
    <property type="match status" value="1"/>
</dbReference>